<evidence type="ECO:0000313" key="2">
    <source>
        <dbReference type="EMBL" id="MBA0729545.1"/>
    </source>
</evidence>
<feature type="region of interest" description="Disordered" evidence="1">
    <location>
        <begin position="1"/>
        <end position="22"/>
    </location>
</feature>
<comment type="caution">
    <text evidence="2">The sequence shown here is derived from an EMBL/GenBank/DDBJ whole genome shotgun (WGS) entry which is preliminary data.</text>
</comment>
<name>A0A7J9AZM5_9ROSI</name>
<gene>
    <name evidence="2" type="ORF">Golax_025593</name>
</gene>
<accession>A0A7J9AZM5</accession>
<dbReference type="InterPro" id="IPR040256">
    <property type="entry name" value="At4g02000-like"/>
</dbReference>
<reference evidence="2 3" key="1">
    <citation type="journal article" date="2019" name="Genome Biol. Evol.">
        <title>Insights into the evolution of the New World diploid cottons (Gossypium, subgenus Houzingenia) based on genome sequencing.</title>
        <authorList>
            <person name="Grover C.E."/>
            <person name="Arick M.A. 2nd"/>
            <person name="Thrash A."/>
            <person name="Conover J.L."/>
            <person name="Sanders W.S."/>
            <person name="Peterson D.G."/>
            <person name="Frelichowski J.E."/>
            <person name="Scheffler J.A."/>
            <person name="Scheffler B.E."/>
            <person name="Wendel J.F."/>
        </authorList>
    </citation>
    <scope>NUCLEOTIDE SEQUENCE [LARGE SCALE GENOMIC DNA]</scope>
    <source>
        <strain evidence="2">4</strain>
        <tissue evidence="2">Leaf</tissue>
    </source>
</reference>
<dbReference type="Proteomes" id="UP000593574">
    <property type="component" value="Unassembled WGS sequence"/>
</dbReference>
<organism evidence="2 3">
    <name type="scientific">Gossypium laxum</name>
    <dbReference type="NCBI Taxonomy" id="34288"/>
    <lineage>
        <taxon>Eukaryota</taxon>
        <taxon>Viridiplantae</taxon>
        <taxon>Streptophyta</taxon>
        <taxon>Embryophyta</taxon>
        <taxon>Tracheophyta</taxon>
        <taxon>Spermatophyta</taxon>
        <taxon>Magnoliopsida</taxon>
        <taxon>eudicotyledons</taxon>
        <taxon>Gunneridae</taxon>
        <taxon>Pentapetalae</taxon>
        <taxon>rosids</taxon>
        <taxon>malvids</taxon>
        <taxon>Malvales</taxon>
        <taxon>Malvaceae</taxon>
        <taxon>Malvoideae</taxon>
        <taxon>Gossypium</taxon>
    </lineage>
</organism>
<dbReference type="PANTHER" id="PTHR31286">
    <property type="entry name" value="GLYCINE-RICH CELL WALL STRUCTURAL PROTEIN 1.8-LIKE"/>
    <property type="match status" value="1"/>
</dbReference>
<dbReference type="PANTHER" id="PTHR31286:SF173">
    <property type="entry name" value="DUF4283 DOMAIN-CONTAINING PROTEIN"/>
    <property type="match status" value="1"/>
</dbReference>
<keyword evidence="3" id="KW-1185">Reference proteome</keyword>
<sequence length="259" mass="29853">MATFSSDGNGVEPCSNENQGTNKVRFKDDMVVMTMDIAVDAPTKVMLSWKDRLMGKGIFGSRKSINPNGLEDNDDFEILEGDVTRSIVNKIPSIQFSNRVHQLLIKDMDTMMDYEKVLSQGPWVIYRQYLTVQLWTIDFRPSQPYPSIVVKLDYNIDNRTRGHFARMAVYLNLDKPPISQVLINGITQLIDYELLPMVYFSYRRYGHLKELCPRAPIVSNRQGSEVFSNDKSSTEPGMAEKEEAYEVWMLAERKSWRKS</sequence>
<protein>
    <recommendedName>
        <fullName evidence="4">DUF4283 domain-containing protein</fullName>
    </recommendedName>
</protein>
<dbReference type="AlphaFoldDB" id="A0A7J9AZM5"/>
<proteinExistence type="predicted"/>
<evidence type="ECO:0008006" key="4">
    <source>
        <dbReference type="Google" id="ProtNLM"/>
    </source>
</evidence>
<dbReference type="EMBL" id="JABEZV010438281">
    <property type="protein sequence ID" value="MBA0729545.1"/>
    <property type="molecule type" value="Genomic_DNA"/>
</dbReference>
<evidence type="ECO:0000256" key="1">
    <source>
        <dbReference type="SAM" id="MobiDB-lite"/>
    </source>
</evidence>
<evidence type="ECO:0000313" key="3">
    <source>
        <dbReference type="Proteomes" id="UP000593574"/>
    </source>
</evidence>